<evidence type="ECO:0000256" key="2">
    <source>
        <dbReference type="ARBA" id="ARBA00022763"/>
    </source>
</evidence>
<dbReference type="EMBL" id="HBUF01345779">
    <property type="protein sequence ID" value="CAG6709170.1"/>
    <property type="molecule type" value="Transcribed_RNA"/>
</dbReference>
<dbReference type="GO" id="GO:0032807">
    <property type="term" value="C:DNA ligase IV complex"/>
    <property type="evidence" value="ECO:0007669"/>
    <property type="project" value="TreeGrafter"/>
</dbReference>
<protein>
    <recommendedName>
        <fullName evidence="7">Non-homologous end-joining factor 1</fullName>
    </recommendedName>
</protein>
<dbReference type="InterPro" id="IPR038051">
    <property type="entry name" value="XRCC4-like_N_sf"/>
</dbReference>
<keyword evidence="2" id="KW-0227">DNA damage</keyword>
<keyword evidence="5" id="KW-0539">Nucleus</keyword>
<dbReference type="EMBL" id="HBUF01345780">
    <property type="protein sequence ID" value="CAG6709172.1"/>
    <property type="molecule type" value="Transcribed_RNA"/>
</dbReference>
<comment type="similarity">
    <text evidence="6">Belongs to the XRCC4-XLF family. XLF subfamily.</text>
</comment>
<sequence>MSPDLSKSNRPIKWHSLTDYLMKTEVGDNVKIYVTNKKYLWQTVLDREELIRISKNQNAAMEGSDDSFLAAASQLLTEDPKNIEYKVEMVETNIKFSLRTSVQGFSFGLELQLEQATQEQYYKEITLALLASIQELQTQKEQLIKIAQAKDEEIGEYKLNGATLFRKCVATKYFNKEEFLSKSNKDSATGCVQFQPDTVLGDTLTEYHTIQGKYEKKEDKKAIAIIKTEPGTVSSEPSASNRTNRLSRPESPVLPLAKRPRKGKLASLI</sequence>
<dbReference type="GO" id="GO:0045027">
    <property type="term" value="F:DNA end binding"/>
    <property type="evidence" value="ECO:0007669"/>
    <property type="project" value="TreeGrafter"/>
</dbReference>
<organism evidence="10">
    <name type="scientific">Cacopsylla melanoneura</name>
    <dbReference type="NCBI Taxonomy" id="428564"/>
    <lineage>
        <taxon>Eukaryota</taxon>
        <taxon>Metazoa</taxon>
        <taxon>Ecdysozoa</taxon>
        <taxon>Arthropoda</taxon>
        <taxon>Hexapoda</taxon>
        <taxon>Insecta</taxon>
        <taxon>Pterygota</taxon>
        <taxon>Neoptera</taxon>
        <taxon>Paraneoptera</taxon>
        <taxon>Hemiptera</taxon>
        <taxon>Sternorrhyncha</taxon>
        <taxon>Psylloidea</taxon>
        <taxon>Psyllidae</taxon>
        <taxon>Psyllinae</taxon>
        <taxon>Cacopsylla</taxon>
    </lineage>
</organism>
<dbReference type="AlphaFoldDB" id="A0A8D8UL57"/>
<dbReference type="PANTHER" id="PTHR32235:SF1">
    <property type="entry name" value="NON-HOMOLOGOUS END-JOINING FACTOR 1"/>
    <property type="match status" value="1"/>
</dbReference>
<dbReference type="EMBL" id="HBUF01345782">
    <property type="protein sequence ID" value="CAG6709176.1"/>
    <property type="molecule type" value="Transcribed_RNA"/>
</dbReference>
<name>A0A8D8UL57_9HEMI</name>
<evidence type="ECO:0000256" key="3">
    <source>
        <dbReference type="ARBA" id="ARBA00023125"/>
    </source>
</evidence>
<evidence type="ECO:0000256" key="6">
    <source>
        <dbReference type="ARBA" id="ARBA00025747"/>
    </source>
</evidence>
<reference evidence="10" key="1">
    <citation type="submission" date="2021-05" db="EMBL/GenBank/DDBJ databases">
        <authorList>
            <person name="Alioto T."/>
            <person name="Alioto T."/>
            <person name="Gomez Garrido J."/>
        </authorList>
    </citation>
    <scope>NUCLEOTIDE SEQUENCE</scope>
</reference>
<dbReference type="PANTHER" id="PTHR32235">
    <property type="entry name" value="NON-HOMOLOGOUS END-JOINING FACTOR 1"/>
    <property type="match status" value="1"/>
</dbReference>
<evidence type="ECO:0000256" key="8">
    <source>
        <dbReference type="SAM" id="MobiDB-lite"/>
    </source>
</evidence>
<evidence type="ECO:0000313" key="10">
    <source>
        <dbReference type="EMBL" id="CAG6709176.1"/>
    </source>
</evidence>
<dbReference type="EMBL" id="HBUF01345783">
    <property type="protein sequence ID" value="CAG6709178.1"/>
    <property type="molecule type" value="Transcribed_RNA"/>
</dbReference>
<dbReference type="EMBL" id="HBUF01345778">
    <property type="protein sequence ID" value="CAG6709168.1"/>
    <property type="molecule type" value="Transcribed_RNA"/>
</dbReference>
<feature type="domain" description="XLF-like N-terminal" evidence="9">
    <location>
        <begin position="16"/>
        <end position="113"/>
    </location>
</feature>
<accession>A0A8D8UL57</accession>
<dbReference type="InterPro" id="IPR015381">
    <property type="entry name" value="XLF-like_N"/>
</dbReference>
<dbReference type="EMBL" id="HBUF01345781">
    <property type="protein sequence ID" value="CAG6709174.1"/>
    <property type="molecule type" value="Transcribed_RNA"/>
</dbReference>
<dbReference type="EMBL" id="HBUF01345777">
    <property type="protein sequence ID" value="CAG6709166.1"/>
    <property type="molecule type" value="Transcribed_RNA"/>
</dbReference>
<dbReference type="Pfam" id="PF09302">
    <property type="entry name" value="XLF"/>
    <property type="match status" value="1"/>
</dbReference>
<proteinExistence type="inferred from homology"/>
<evidence type="ECO:0000256" key="1">
    <source>
        <dbReference type="ARBA" id="ARBA00004123"/>
    </source>
</evidence>
<evidence type="ECO:0000256" key="4">
    <source>
        <dbReference type="ARBA" id="ARBA00023204"/>
    </source>
</evidence>
<feature type="compositionally biased region" description="Polar residues" evidence="8">
    <location>
        <begin position="231"/>
        <end position="246"/>
    </location>
</feature>
<feature type="compositionally biased region" description="Basic residues" evidence="8">
    <location>
        <begin position="258"/>
        <end position="269"/>
    </location>
</feature>
<dbReference type="InterPro" id="IPR052287">
    <property type="entry name" value="NHEJ_factor"/>
</dbReference>
<evidence type="ECO:0000256" key="5">
    <source>
        <dbReference type="ARBA" id="ARBA00023242"/>
    </source>
</evidence>
<dbReference type="EMBL" id="HBUF01345776">
    <property type="protein sequence ID" value="CAG6709164.1"/>
    <property type="molecule type" value="Transcribed_RNA"/>
</dbReference>
<dbReference type="CDD" id="cd22285">
    <property type="entry name" value="HD_XLF_N"/>
    <property type="match status" value="1"/>
</dbReference>
<dbReference type="GO" id="GO:0006303">
    <property type="term" value="P:double-strand break repair via nonhomologous end joining"/>
    <property type="evidence" value="ECO:0007669"/>
    <property type="project" value="TreeGrafter"/>
</dbReference>
<dbReference type="Gene3D" id="1.10.287.450">
    <property type="entry name" value="Helix hairpin bin"/>
    <property type="match status" value="1"/>
</dbReference>
<dbReference type="EMBL" id="HBUF01061846">
    <property type="protein sequence ID" value="CAG6626140.1"/>
    <property type="molecule type" value="Transcribed_RNA"/>
</dbReference>
<keyword evidence="3" id="KW-0238">DNA-binding</keyword>
<keyword evidence="4" id="KW-0234">DNA repair</keyword>
<evidence type="ECO:0000256" key="7">
    <source>
        <dbReference type="ARBA" id="ARBA00044529"/>
    </source>
</evidence>
<feature type="region of interest" description="Disordered" evidence="8">
    <location>
        <begin position="228"/>
        <end position="269"/>
    </location>
</feature>
<evidence type="ECO:0000259" key="9">
    <source>
        <dbReference type="Pfam" id="PF09302"/>
    </source>
</evidence>
<comment type="subcellular location">
    <subcellularLocation>
        <location evidence="1">Nucleus</location>
    </subcellularLocation>
</comment>
<dbReference type="Gene3D" id="2.170.210.10">
    <property type="entry name" value="DNA double-strand break repair and VJ recombination XRCC4, N-terminal"/>
    <property type="match status" value="1"/>
</dbReference>